<reference evidence="3" key="1">
    <citation type="submission" date="2016-06" db="EMBL/GenBank/DDBJ databases">
        <authorList>
            <person name="Hehemann J.-H."/>
            <person name="Arevalo P."/>
            <person name="Datta M.S."/>
            <person name="Polz M.F."/>
        </authorList>
    </citation>
    <scope>NUCLEOTIDE SEQUENCE [LARGE SCALE GENOMIC DNA]</scope>
    <source>
        <strain evidence="3">9CSC122</strain>
    </source>
</reference>
<evidence type="ECO:0000313" key="2">
    <source>
        <dbReference type="EMBL" id="OCH75264.1"/>
    </source>
</evidence>
<dbReference type="RefSeq" id="WP_065576915.1">
    <property type="nucleotide sequence ID" value="NZ_JBNGCH010000549.1"/>
</dbReference>
<gene>
    <name evidence="2" type="ORF">A6E14_11215</name>
</gene>
<dbReference type="InterPro" id="IPR013783">
    <property type="entry name" value="Ig-like_fold"/>
</dbReference>
<sequence length="973" mass="105802">MMNQNKKSVSEKSTHAFRAVGLAVLFSGFLLSPISQAMASEFSTGVDSQSESEWWSSYKLEVKNTGSETANMHEAVIEFVLPVAINDIGWSSSDLSYPSWEISHTPQSNGVLNSVKLNFSEGSWVDNALASGESAQLTIAFGGSLTDLNAFEDSVVVKTHGTGDGGSGEVTPSPDFSLDILSPASNSVVYTGSYVDIVTRIKEEGADKLEFWANNIKIGQQFVAEGTNEYLQAWQPTEVGAATISVMAFDDEGAKLTEKTVELSVETESTAANPPIVDFISPEAGSTHQKGETVTIEANVVDADNDLASVKFFANDVEVCHLDAQTNHDLSCDWTPQTAGTASIRVEAEDDEQHVTHESLTITVTDTSNSCGDVPQYEDGVAYKMGDEVTNVGNIYSCDVAGWCGNSVWTPGTGDPNYPDAWKDAWNEVGQCDHNPVPEVRVQSPQSGNKLSPNQPFDVVVEATDDTQVERVEVKLNGKVVKTSTTPSDDDVYTITIPAQKEGQYTLTVVAYDDQEASAETAPMSIAITDKDLMVSLSSPADGSSFVEGRAIAMKADAKSYEGDIASVTFMSNGNTLFKDTEAPYEYEWLGAQSGSYAISAKAVNIANQEQTSAPSNITVEESTSGGGGGSLVGNPDRSISYLTSWGLNDYEELFNSKGDGYLLSFGQWDASGNITISDGMVSVPNYNSDWMPSQYLSWTTLKHEHSNATMMVAFGGQTYEGIWSAISTEQSREAVANGLVELANTPFPVYKKDLKPEEVVGECLATDWNGDCDYSKYQLAGYVQIDGLDFDFEKAARITDKENQDLAALIKLVRQKVGDRKVLSLTTYHVGADPVECEDDSVFEHCSYIEPSGRSSHHGEVIDLLEDTKHDFDFFNVMTYDAGENFLYKVAMENYARHIGDKSKIVLGNTINSQWGPDGNFVETRDNNLERAAWQKDNGYGGFFMWTLGASNQGLSMTEQVEYFNDMIDVSK</sequence>
<dbReference type="Gene3D" id="3.20.20.80">
    <property type="entry name" value="Glycosidases"/>
    <property type="match status" value="1"/>
</dbReference>
<dbReference type="Proteomes" id="UP000093173">
    <property type="component" value="Unassembled WGS sequence"/>
</dbReference>
<dbReference type="AlphaFoldDB" id="A0A1B9QYH1"/>
<dbReference type="Pfam" id="PF00704">
    <property type="entry name" value="Glyco_hydro_18"/>
    <property type="match status" value="1"/>
</dbReference>
<proteinExistence type="predicted"/>
<name>A0A1B9QYH1_9VIBR</name>
<dbReference type="GO" id="GO:0005975">
    <property type="term" value="P:carbohydrate metabolic process"/>
    <property type="evidence" value="ECO:0007669"/>
    <property type="project" value="InterPro"/>
</dbReference>
<keyword evidence="3" id="KW-1185">Reference proteome</keyword>
<organism evidence="2 3">
    <name type="scientific">Vibrio genomosp. F10</name>
    <dbReference type="NCBI Taxonomy" id="723171"/>
    <lineage>
        <taxon>Bacteria</taxon>
        <taxon>Pseudomonadati</taxon>
        <taxon>Pseudomonadota</taxon>
        <taxon>Gammaproteobacteria</taxon>
        <taxon>Vibrionales</taxon>
        <taxon>Vibrionaceae</taxon>
        <taxon>Vibrio</taxon>
    </lineage>
</organism>
<dbReference type="EMBL" id="MAJZ01000549">
    <property type="protein sequence ID" value="OCH75264.1"/>
    <property type="molecule type" value="Genomic_DNA"/>
</dbReference>
<evidence type="ECO:0000259" key="1">
    <source>
        <dbReference type="PROSITE" id="PS51910"/>
    </source>
</evidence>
<dbReference type="InterPro" id="IPR001223">
    <property type="entry name" value="Glyco_hydro18_cat"/>
</dbReference>
<dbReference type="Pfam" id="PF17957">
    <property type="entry name" value="Big_7"/>
    <property type="match status" value="3"/>
</dbReference>
<comment type="caution">
    <text evidence="2">The sequence shown here is derived from an EMBL/GenBank/DDBJ whole genome shotgun (WGS) entry which is preliminary data.</text>
</comment>
<protein>
    <recommendedName>
        <fullName evidence="1">GH18 domain-containing protein</fullName>
    </recommendedName>
</protein>
<dbReference type="PROSITE" id="PS51910">
    <property type="entry name" value="GH18_2"/>
    <property type="match status" value="1"/>
</dbReference>
<accession>A0A1B9QYH1</accession>
<dbReference type="GO" id="GO:0008061">
    <property type="term" value="F:chitin binding"/>
    <property type="evidence" value="ECO:0007669"/>
    <property type="project" value="InterPro"/>
</dbReference>
<dbReference type="Gene3D" id="2.60.40.10">
    <property type="entry name" value="Immunoglobulins"/>
    <property type="match status" value="4"/>
</dbReference>
<feature type="domain" description="GH18" evidence="1">
    <location>
        <begin position="637"/>
        <end position="973"/>
    </location>
</feature>
<evidence type="ECO:0000313" key="3">
    <source>
        <dbReference type="Proteomes" id="UP000093173"/>
    </source>
</evidence>
<dbReference type="InterPro" id="IPR017853">
    <property type="entry name" value="GH"/>
</dbReference>
<dbReference type="SMART" id="SM00636">
    <property type="entry name" value="Glyco_18"/>
    <property type="match status" value="1"/>
</dbReference>
<dbReference type="SUPFAM" id="SSF51445">
    <property type="entry name" value="(Trans)glycosidases"/>
    <property type="match status" value="1"/>
</dbReference>
<dbReference type="InterPro" id="IPR011583">
    <property type="entry name" value="Chitinase_II/V-like_cat"/>
</dbReference>